<dbReference type="PANTHER" id="PTHR42958">
    <property type="entry name" value="HYDROGENASE-2 LARGE CHAIN"/>
    <property type="match status" value="1"/>
</dbReference>
<keyword evidence="3" id="KW-1185">Reference proteome</keyword>
<dbReference type="InterPro" id="IPR029014">
    <property type="entry name" value="NiFe-Hase_large"/>
</dbReference>
<feature type="region of interest" description="Disordered" evidence="1">
    <location>
        <begin position="136"/>
        <end position="155"/>
    </location>
</feature>
<proteinExistence type="predicted"/>
<dbReference type="Pfam" id="PF00374">
    <property type="entry name" value="NiFeSe_Hases"/>
    <property type="match status" value="1"/>
</dbReference>
<dbReference type="Gene3D" id="1.10.645.10">
    <property type="entry name" value="Cytochrome-c3 Hydrogenase, chain B"/>
    <property type="match status" value="1"/>
</dbReference>
<evidence type="ECO:0000313" key="2">
    <source>
        <dbReference type="EMBL" id="WPL16290.1"/>
    </source>
</evidence>
<dbReference type="EMBL" id="CP121472">
    <property type="protein sequence ID" value="WPL16290.1"/>
    <property type="molecule type" value="Genomic_DNA"/>
</dbReference>
<dbReference type="PANTHER" id="PTHR42958:SF4">
    <property type="entry name" value="HYDROGENASE EXPRESSION_FORMATION PROTEIN HUPK"/>
    <property type="match status" value="1"/>
</dbReference>
<dbReference type="Proteomes" id="UP001432180">
    <property type="component" value="Chromosome"/>
</dbReference>
<dbReference type="InterPro" id="IPR001501">
    <property type="entry name" value="Ni-dep_hyd_lsu"/>
</dbReference>
<accession>A0ABZ0S710</accession>
<dbReference type="SUPFAM" id="SSF56762">
    <property type="entry name" value="HydB/Nqo4-like"/>
    <property type="match status" value="1"/>
</dbReference>
<name>A0ABZ0S710_9GAMM</name>
<evidence type="ECO:0000313" key="3">
    <source>
        <dbReference type="Proteomes" id="UP001432180"/>
    </source>
</evidence>
<evidence type="ECO:0000256" key="1">
    <source>
        <dbReference type="SAM" id="MobiDB-lite"/>
    </source>
</evidence>
<organism evidence="2 3">
    <name type="scientific">Thiorhodovibrio winogradskyi</name>
    <dbReference type="NCBI Taxonomy" id="77007"/>
    <lineage>
        <taxon>Bacteria</taxon>
        <taxon>Pseudomonadati</taxon>
        <taxon>Pseudomonadota</taxon>
        <taxon>Gammaproteobacteria</taxon>
        <taxon>Chromatiales</taxon>
        <taxon>Chromatiaceae</taxon>
        <taxon>Thiorhodovibrio</taxon>
    </lineage>
</organism>
<dbReference type="InterPro" id="IPR050867">
    <property type="entry name" value="NiFe/NiFeSe_hydrgnase_LSU"/>
</dbReference>
<sequence length="429" mass="46379">MSDALAAYKDPAGRLCIGLRWEDDGWRVDIRSSRPLAASRVFAGKHVTEVARQIPLLYSLCATAQSQAFATAAESILKLTPDASTRLRRQQLLQAELIKEHLWRLLLDWPPILGLPREDSLMARIMAAWQGLRADPRAGNEPFAPGARIEPSRSPSADPALRELITLGEQASLGTAAADWLSTCDSLAHWRRWAKGAQTPAAALARALHTQDLEALGQTTSTARLTQPDLSAIELRLGGSLATPPEGILANKPNSTLDSTSPNAFIAAPSIDGRCYETTPLARMAEEPLITDLTRIHGNSLLTRFAALMIELAQALVEISAPPEQAPSIQSLHPRTDTSLAAVQAARGLLVHRLVVRDGRVQRHQVLAPTEWNFHPRGVLSQALAGLPPLGKATERTSIERLARLLVTSIDPCVDYSIGLAADNESTTS</sequence>
<gene>
    <name evidence="2" type="ORF">Thiowin_01243</name>
</gene>
<dbReference type="RefSeq" id="WP_328986836.1">
    <property type="nucleotide sequence ID" value="NZ_CP121472.1"/>
</dbReference>
<protein>
    <submittedName>
        <fullName evidence="2">Coenzyme F420 hydrogenase, subunit alpha</fullName>
    </submittedName>
</protein>
<reference evidence="2 3" key="1">
    <citation type="journal article" date="2023" name="Microorganisms">
        <title>Thiorhodovibrio frisius and Trv. litoralis spp. nov., Two Novel Members from a Clade of Fastidious Purple Sulfur Bacteria That Exhibit Unique Red-Shifted Light-Harvesting Capabilities.</title>
        <authorList>
            <person name="Methner A."/>
            <person name="Kuzyk S.B."/>
            <person name="Petersen J."/>
            <person name="Bauer S."/>
            <person name="Brinkmann H."/>
            <person name="Sichau K."/>
            <person name="Wanner G."/>
            <person name="Wolf J."/>
            <person name="Neumann-Schaal M."/>
            <person name="Henke P."/>
            <person name="Tank M."/>
            <person name="Sproer C."/>
            <person name="Bunk B."/>
            <person name="Overmann J."/>
        </authorList>
    </citation>
    <scope>NUCLEOTIDE SEQUENCE [LARGE SCALE GENOMIC DNA]</scope>
    <source>
        <strain evidence="2 3">DSM 6702</strain>
    </source>
</reference>